<dbReference type="GO" id="GO:0008237">
    <property type="term" value="F:metallopeptidase activity"/>
    <property type="evidence" value="ECO:0007669"/>
    <property type="project" value="UniProtKB-KW"/>
</dbReference>
<feature type="domain" description="JAB" evidence="7">
    <location>
        <begin position="136"/>
        <end position="230"/>
    </location>
</feature>
<gene>
    <name evidence="8" type="ORF">NCTC13160_03730</name>
</gene>
<keyword evidence="2" id="KW-0479">Metal-binding</keyword>
<sequence>MQHVLEAFEAASKGALKQLADAMTEFSGAVKHELEAARPRAIAAKEDDAQIQLDVALYDSAPTLAVPKHAQFEALQEIGHRFLASADGLFVEIRRPWLHLIRQVSKFPAEGPRPPYGTIAETCELTFGRLPAALPLIAGFAAEALDSLPNEHAAWIVWNDQSQLLEYIALKPSEASPGHIKYERPQLAAHLSLVIDIHSHGASPAFFSATDDQDDRGEVKFACVVGNLGEEGSLPSIAMRLCALGLNIPIKLSPADVFKTWEANHVA</sequence>
<dbReference type="AlphaFoldDB" id="A0A378YUG9"/>
<feature type="domain" description="DUF2016" evidence="6">
    <location>
        <begin position="52"/>
        <end position="125"/>
    </location>
</feature>
<keyword evidence="4" id="KW-0862">Zinc</keyword>
<dbReference type="InterPro" id="IPR028090">
    <property type="entry name" value="JAB_dom_prok"/>
</dbReference>
<evidence type="ECO:0000256" key="1">
    <source>
        <dbReference type="ARBA" id="ARBA00022670"/>
    </source>
</evidence>
<protein>
    <submittedName>
        <fullName evidence="8">PRTRC system protein A</fullName>
    </submittedName>
</protein>
<evidence type="ECO:0000313" key="8">
    <source>
        <dbReference type="EMBL" id="SUA80413.1"/>
    </source>
</evidence>
<dbReference type="OrthoDB" id="8558084at2"/>
<dbReference type="Pfam" id="PF09436">
    <property type="entry name" value="DUF2016"/>
    <property type="match status" value="1"/>
</dbReference>
<evidence type="ECO:0000256" key="3">
    <source>
        <dbReference type="ARBA" id="ARBA00022801"/>
    </source>
</evidence>
<keyword evidence="3" id="KW-0378">Hydrolase</keyword>
<organism evidence="8 9">
    <name type="scientific">Pandoraea pnomenusa</name>
    <dbReference type="NCBI Taxonomy" id="93220"/>
    <lineage>
        <taxon>Bacteria</taxon>
        <taxon>Pseudomonadati</taxon>
        <taxon>Pseudomonadota</taxon>
        <taxon>Betaproteobacteria</taxon>
        <taxon>Burkholderiales</taxon>
        <taxon>Burkholderiaceae</taxon>
        <taxon>Pandoraea</taxon>
    </lineage>
</organism>
<dbReference type="Pfam" id="PF14464">
    <property type="entry name" value="Prok-JAB"/>
    <property type="match status" value="1"/>
</dbReference>
<dbReference type="NCBIfam" id="TIGR03735">
    <property type="entry name" value="PRTRC_A"/>
    <property type="match status" value="1"/>
</dbReference>
<dbReference type="InterPro" id="IPR022499">
    <property type="entry name" value="PRTRC_protein-A"/>
</dbReference>
<evidence type="ECO:0000259" key="6">
    <source>
        <dbReference type="Pfam" id="PF09436"/>
    </source>
</evidence>
<accession>A0A378YUG9</accession>
<evidence type="ECO:0000256" key="2">
    <source>
        <dbReference type="ARBA" id="ARBA00022723"/>
    </source>
</evidence>
<dbReference type="InterPro" id="IPR018560">
    <property type="entry name" value="DUF2016"/>
</dbReference>
<evidence type="ECO:0000256" key="4">
    <source>
        <dbReference type="ARBA" id="ARBA00022833"/>
    </source>
</evidence>
<dbReference type="KEGG" id="ppnm:LV28_18895"/>
<evidence type="ECO:0000256" key="5">
    <source>
        <dbReference type="ARBA" id="ARBA00023049"/>
    </source>
</evidence>
<dbReference type="RefSeq" id="WP_038619910.1">
    <property type="nucleotide sequence ID" value="NZ_CP009553.3"/>
</dbReference>
<dbReference type="GO" id="GO:0046872">
    <property type="term" value="F:metal ion binding"/>
    <property type="evidence" value="ECO:0007669"/>
    <property type="project" value="UniProtKB-KW"/>
</dbReference>
<evidence type="ECO:0000259" key="7">
    <source>
        <dbReference type="Pfam" id="PF14464"/>
    </source>
</evidence>
<keyword evidence="5" id="KW-0482">Metalloprotease</keyword>
<dbReference type="Proteomes" id="UP000254573">
    <property type="component" value="Unassembled WGS sequence"/>
</dbReference>
<evidence type="ECO:0000313" key="9">
    <source>
        <dbReference type="Proteomes" id="UP000254573"/>
    </source>
</evidence>
<proteinExistence type="predicted"/>
<dbReference type="EMBL" id="UGSG01000001">
    <property type="protein sequence ID" value="SUA80413.1"/>
    <property type="molecule type" value="Genomic_DNA"/>
</dbReference>
<keyword evidence="1" id="KW-0645">Protease</keyword>
<name>A0A378YUG9_9BURK</name>
<dbReference type="GO" id="GO:0006508">
    <property type="term" value="P:proteolysis"/>
    <property type="evidence" value="ECO:0007669"/>
    <property type="project" value="UniProtKB-KW"/>
</dbReference>
<reference evidence="8 9" key="1">
    <citation type="submission" date="2018-06" db="EMBL/GenBank/DDBJ databases">
        <authorList>
            <consortium name="Pathogen Informatics"/>
            <person name="Doyle S."/>
        </authorList>
    </citation>
    <scope>NUCLEOTIDE SEQUENCE [LARGE SCALE GENOMIC DNA]</scope>
    <source>
        <strain evidence="8 9">NCTC13160</strain>
    </source>
</reference>